<dbReference type="GO" id="GO:0005886">
    <property type="term" value="C:plasma membrane"/>
    <property type="evidence" value="ECO:0007669"/>
    <property type="project" value="UniProtKB-SubCell"/>
</dbReference>
<dbReference type="InterPro" id="IPR011701">
    <property type="entry name" value="MFS"/>
</dbReference>
<feature type="transmembrane region" description="Helical" evidence="7">
    <location>
        <begin position="28"/>
        <end position="53"/>
    </location>
</feature>
<evidence type="ECO:0000256" key="7">
    <source>
        <dbReference type="SAM" id="Phobius"/>
    </source>
</evidence>
<feature type="transmembrane region" description="Helical" evidence="7">
    <location>
        <begin position="355"/>
        <end position="378"/>
    </location>
</feature>
<keyword evidence="3 7" id="KW-0812">Transmembrane</keyword>
<dbReference type="Proteomes" id="UP000589036">
    <property type="component" value="Unassembled WGS sequence"/>
</dbReference>
<dbReference type="GO" id="GO:0022857">
    <property type="term" value="F:transmembrane transporter activity"/>
    <property type="evidence" value="ECO:0007669"/>
    <property type="project" value="InterPro"/>
</dbReference>
<evidence type="ECO:0000313" key="8">
    <source>
        <dbReference type="EMBL" id="NYE47469.1"/>
    </source>
</evidence>
<dbReference type="RefSeq" id="WP_179643405.1">
    <property type="nucleotide sequence ID" value="NZ_BAAAYY010000015.1"/>
</dbReference>
<feature type="transmembrane region" description="Helical" evidence="7">
    <location>
        <begin position="384"/>
        <end position="402"/>
    </location>
</feature>
<keyword evidence="2" id="KW-1003">Cell membrane</keyword>
<evidence type="ECO:0000256" key="2">
    <source>
        <dbReference type="ARBA" id="ARBA00022475"/>
    </source>
</evidence>
<protein>
    <submittedName>
        <fullName evidence="8">Putative MFS family arabinose efflux permease</fullName>
    </submittedName>
</protein>
<feature type="transmembrane region" description="Helical" evidence="7">
    <location>
        <begin position="236"/>
        <end position="255"/>
    </location>
</feature>
<feature type="transmembrane region" description="Helical" evidence="7">
    <location>
        <begin position="59"/>
        <end position="79"/>
    </location>
</feature>
<evidence type="ECO:0000313" key="9">
    <source>
        <dbReference type="Proteomes" id="UP000589036"/>
    </source>
</evidence>
<evidence type="ECO:0000256" key="1">
    <source>
        <dbReference type="ARBA" id="ARBA00004651"/>
    </source>
</evidence>
<feature type="transmembrane region" description="Helical" evidence="7">
    <location>
        <begin position="153"/>
        <end position="175"/>
    </location>
</feature>
<reference evidence="8 9" key="1">
    <citation type="submission" date="2020-07" db="EMBL/GenBank/DDBJ databases">
        <title>Sequencing the genomes of 1000 actinobacteria strains.</title>
        <authorList>
            <person name="Klenk H.-P."/>
        </authorList>
    </citation>
    <scope>NUCLEOTIDE SEQUENCE [LARGE SCALE GENOMIC DNA]</scope>
    <source>
        <strain evidence="8 9">CXB654</strain>
    </source>
</reference>
<gene>
    <name evidence="8" type="ORF">HDA32_002589</name>
</gene>
<feature type="transmembrane region" description="Helical" evidence="7">
    <location>
        <begin position="321"/>
        <end position="343"/>
    </location>
</feature>
<organism evidence="8 9">
    <name type="scientific">Spinactinospora alkalitolerans</name>
    <dbReference type="NCBI Taxonomy" id="687207"/>
    <lineage>
        <taxon>Bacteria</taxon>
        <taxon>Bacillati</taxon>
        <taxon>Actinomycetota</taxon>
        <taxon>Actinomycetes</taxon>
        <taxon>Streptosporangiales</taxon>
        <taxon>Nocardiopsidaceae</taxon>
        <taxon>Spinactinospora</taxon>
    </lineage>
</organism>
<evidence type="ECO:0000256" key="3">
    <source>
        <dbReference type="ARBA" id="ARBA00022692"/>
    </source>
</evidence>
<dbReference type="InterPro" id="IPR036259">
    <property type="entry name" value="MFS_trans_sf"/>
</dbReference>
<feature type="transmembrane region" description="Helical" evidence="7">
    <location>
        <begin position="261"/>
        <end position="286"/>
    </location>
</feature>
<dbReference type="PANTHER" id="PTHR23513">
    <property type="entry name" value="INTEGRAL MEMBRANE EFFLUX PROTEIN-RELATED"/>
    <property type="match status" value="1"/>
</dbReference>
<feature type="region of interest" description="Disordered" evidence="6">
    <location>
        <begin position="408"/>
        <end position="428"/>
    </location>
</feature>
<evidence type="ECO:0000256" key="6">
    <source>
        <dbReference type="SAM" id="MobiDB-lite"/>
    </source>
</evidence>
<dbReference type="Gene3D" id="1.20.1250.20">
    <property type="entry name" value="MFS general substrate transporter like domains"/>
    <property type="match status" value="1"/>
</dbReference>
<dbReference type="SUPFAM" id="SSF103473">
    <property type="entry name" value="MFS general substrate transporter"/>
    <property type="match status" value="1"/>
</dbReference>
<keyword evidence="9" id="KW-1185">Reference proteome</keyword>
<accession>A0A852TTW1</accession>
<dbReference type="CDD" id="cd06173">
    <property type="entry name" value="MFS_MefA_like"/>
    <property type="match status" value="1"/>
</dbReference>
<dbReference type="AlphaFoldDB" id="A0A852TTW1"/>
<evidence type="ECO:0000256" key="5">
    <source>
        <dbReference type="ARBA" id="ARBA00023136"/>
    </source>
</evidence>
<dbReference type="Pfam" id="PF07690">
    <property type="entry name" value="MFS_1"/>
    <property type="match status" value="1"/>
</dbReference>
<keyword evidence="5 7" id="KW-0472">Membrane</keyword>
<proteinExistence type="predicted"/>
<name>A0A852TTW1_9ACTN</name>
<keyword evidence="4 7" id="KW-1133">Transmembrane helix</keyword>
<evidence type="ECO:0000256" key="4">
    <source>
        <dbReference type="ARBA" id="ARBA00022989"/>
    </source>
</evidence>
<dbReference type="EMBL" id="JACCCC010000001">
    <property type="protein sequence ID" value="NYE47469.1"/>
    <property type="molecule type" value="Genomic_DNA"/>
</dbReference>
<comment type="caution">
    <text evidence="8">The sequence shown here is derived from an EMBL/GenBank/DDBJ whole genome shotgun (WGS) entry which is preliminary data.</text>
</comment>
<comment type="subcellular location">
    <subcellularLocation>
        <location evidence="1">Cell membrane</location>
        <topology evidence="1">Multi-pass membrane protein</topology>
    </subcellularLocation>
</comment>
<sequence>MTQPLPIDGSVPAPATYRQVMAVPEFRVVLLAEILAILGQVAVQITLSVLIYQRTGSPLLSSLAFALGFVPYLLGATLLSAVADRFPTRPVLVLTQSVSAAVMACMAVPGTPVPVLLLLLLATGTIAPVFQGTRAAALPDVLAGDGYPLGRSLLRMAAQTAQIAGFALGGALLLVVSTTTALLVAAGAMAASAVILRAGTRLRPARRRTSGPSASVARESLSGVAEVLRLPRLRPLLVLTWLAPALAIAPEALAAPLSASIGAGSAGVGLLLSAAPIGMIAGELLAGSLLPGSVRVRFMVPMALVVFAPMPLFWAEPGLAVSVALLMLCGTGFAHTLGLDRLVLAATPDELRGRALTVVSAGMMITQGLGFAAAGAAAEFAPPHLVIVGAGVCGLAVVLLSGRAARRHRTQGTASPRDEWIRRARRAR</sequence>
<dbReference type="PANTHER" id="PTHR23513:SF11">
    <property type="entry name" value="STAPHYLOFERRIN A TRANSPORTER"/>
    <property type="match status" value="1"/>
</dbReference>